<accession>A0ABT1XNM3</accession>
<reference evidence="2 3" key="1">
    <citation type="submission" date="2022-08" db="EMBL/GenBank/DDBJ databases">
        <title>Polyphasic taxonomy analysis of Qipengyuania sp.RS5-5.</title>
        <authorList>
            <person name="Xamxidin M."/>
            <person name="Wu M."/>
        </authorList>
    </citation>
    <scope>NUCLEOTIDE SEQUENCE [LARGE SCALE GENOMIC DNA]</scope>
    <source>
        <strain evidence="2 3">RS5-5</strain>
    </source>
</reference>
<comment type="caution">
    <text evidence="2">The sequence shown here is derived from an EMBL/GenBank/DDBJ whole genome shotgun (WGS) entry which is preliminary data.</text>
</comment>
<proteinExistence type="predicted"/>
<sequence length="120" mass="14073">MNGDEESHRMDRWQRFYNASPYFFASTFVVMFLALEFLEPPAATIMFSVAFFSGFVFWAVGFRAKCKYCGGHRLEEGYLRFLALSINQRIRVIWHGDCPFCEGWLEHERADQEPKGTEKP</sequence>
<evidence type="ECO:0000313" key="2">
    <source>
        <dbReference type="EMBL" id="MCR2832859.1"/>
    </source>
</evidence>
<keyword evidence="1" id="KW-1133">Transmembrane helix</keyword>
<evidence type="ECO:0000313" key="3">
    <source>
        <dbReference type="Proteomes" id="UP001206067"/>
    </source>
</evidence>
<keyword evidence="1" id="KW-0812">Transmembrane</keyword>
<protein>
    <submittedName>
        <fullName evidence="2">Uncharacterized protein</fullName>
    </submittedName>
</protein>
<name>A0ABT1XNM3_9SPHN</name>
<feature type="transmembrane region" description="Helical" evidence="1">
    <location>
        <begin position="21"/>
        <end position="38"/>
    </location>
</feature>
<organism evidence="2 3">
    <name type="scientific">Parerythrobacter lacustris</name>
    <dbReference type="NCBI Taxonomy" id="2969984"/>
    <lineage>
        <taxon>Bacteria</taxon>
        <taxon>Pseudomonadati</taxon>
        <taxon>Pseudomonadota</taxon>
        <taxon>Alphaproteobacteria</taxon>
        <taxon>Sphingomonadales</taxon>
        <taxon>Erythrobacteraceae</taxon>
        <taxon>Parerythrobacter</taxon>
    </lineage>
</organism>
<evidence type="ECO:0000256" key="1">
    <source>
        <dbReference type="SAM" id="Phobius"/>
    </source>
</evidence>
<dbReference type="EMBL" id="JANKHH010000001">
    <property type="protein sequence ID" value="MCR2832859.1"/>
    <property type="molecule type" value="Genomic_DNA"/>
</dbReference>
<dbReference type="Proteomes" id="UP001206067">
    <property type="component" value="Unassembled WGS sequence"/>
</dbReference>
<keyword evidence="3" id="KW-1185">Reference proteome</keyword>
<dbReference type="RefSeq" id="WP_257594616.1">
    <property type="nucleotide sequence ID" value="NZ_JANKHH010000001.1"/>
</dbReference>
<keyword evidence="1" id="KW-0472">Membrane</keyword>
<gene>
    <name evidence="2" type="ORF">NSO95_02775</name>
</gene>
<feature type="transmembrane region" description="Helical" evidence="1">
    <location>
        <begin position="44"/>
        <end position="64"/>
    </location>
</feature>